<reference evidence="1" key="1">
    <citation type="submission" date="2014-07" db="EMBL/GenBank/DDBJ databases">
        <title>Identification of a novel salt tolerance gene in wild soybean by whole-genome sequencing.</title>
        <authorList>
            <person name="Lam H.-M."/>
            <person name="Qi X."/>
            <person name="Li M.-W."/>
            <person name="Liu X."/>
            <person name="Xie M."/>
            <person name="Ni M."/>
            <person name="Xu X."/>
        </authorList>
    </citation>
    <scope>NUCLEOTIDE SEQUENCE [LARGE SCALE GENOMIC DNA]</scope>
    <source>
        <tissue evidence="1">Root</tissue>
    </source>
</reference>
<accession>A0A0B2R9Y2</accession>
<proteinExistence type="predicted"/>
<name>A0A0B2R9Y2_GLYSO</name>
<dbReference type="EMBL" id="KN652317">
    <property type="protein sequence ID" value="KHN28959.1"/>
    <property type="molecule type" value="Genomic_DNA"/>
</dbReference>
<dbReference type="Proteomes" id="UP000289340">
    <property type="component" value="Chromosome 8"/>
</dbReference>
<evidence type="ECO:0000313" key="2">
    <source>
        <dbReference type="EMBL" id="RZB95905.1"/>
    </source>
</evidence>
<dbReference type="PANTHER" id="PTHR36350:SF2">
    <property type="entry name" value="PROTEIN, PUTATIVE-RELATED"/>
    <property type="match status" value="1"/>
</dbReference>
<dbReference type="Gramene" id="XM_028391301.1">
    <property type="protein sequence ID" value="XP_028247102.1"/>
    <property type="gene ID" value="LOC114424451"/>
</dbReference>
<reference evidence="2 3" key="2">
    <citation type="submission" date="2018-09" db="EMBL/GenBank/DDBJ databases">
        <title>A high-quality reference genome of wild soybean provides a powerful tool to mine soybean genomes.</title>
        <authorList>
            <person name="Xie M."/>
            <person name="Chung C.Y.L."/>
            <person name="Li M.-W."/>
            <person name="Wong F.-L."/>
            <person name="Chan T.-F."/>
            <person name="Lam H.-M."/>
        </authorList>
    </citation>
    <scope>NUCLEOTIDE SEQUENCE [LARGE SCALE GENOMIC DNA]</scope>
    <source>
        <strain evidence="3">cv. W05</strain>
        <tissue evidence="2">Hypocotyl of etiolated seedlings</tissue>
    </source>
</reference>
<dbReference type="AlphaFoldDB" id="A0A0B2R9Y2"/>
<organism evidence="1">
    <name type="scientific">Glycine soja</name>
    <name type="common">Wild soybean</name>
    <dbReference type="NCBI Taxonomy" id="3848"/>
    <lineage>
        <taxon>Eukaryota</taxon>
        <taxon>Viridiplantae</taxon>
        <taxon>Streptophyta</taxon>
        <taxon>Embryophyta</taxon>
        <taxon>Tracheophyta</taxon>
        <taxon>Spermatophyta</taxon>
        <taxon>Magnoliopsida</taxon>
        <taxon>eudicotyledons</taxon>
        <taxon>Gunneridae</taxon>
        <taxon>Pentapetalae</taxon>
        <taxon>rosids</taxon>
        <taxon>fabids</taxon>
        <taxon>Fabales</taxon>
        <taxon>Fabaceae</taxon>
        <taxon>Papilionoideae</taxon>
        <taxon>50 kb inversion clade</taxon>
        <taxon>NPAAA clade</taxon>
        <taxon>indigoferoid/millettioid clade</taxon>
        <taxon>Phaseoleae</taxon>
        <taxon>Glycine</taxon>
        <taxon>Glycine subgen. Soja</taxon>
    </lineage>
</organism>
<dbReference type="PANTHER" id="PTHR36350">
    <property type="entry name" value="TRANSMEMBRANE PROTEIN"/>
    <property type="match status" value="1"/>
</dbReference>
<sequence length="321" mass="35943">MLLMHNLSLNSFQKMESAICLRYCPIPYGPKGFHGANPSRFHLKINHATPLSLPQISTTRSPVTRSFGHANCMLERFSSVPSENEGSGNKILRGVTLSSLVLTCVLGLFSFGGKNMYPKLTTAYASPYDKIASLFVRETEAQGSVALKPRLDGAQGSVALKSLLEIPSDAELADTQKKRSSNFGERGPSQLEVNNLKWLAIGLSKSPDRSKALKTLTDQYKYCKAHKITGESEQYLELAMVELSMFKGKFEEALGLLNDIIGENVEPMVLSELHKTAVEEENHYEELRLARLILYKAIVHTVLEQKERDQWWEAFMQTCRQ</sequence>
<evidence type="ECO:0000313" key="1">
    <source>
        <dbReference type="EMBL" id="KHN28959.1"/>
    </source>
</evidence>
<gene>
    <name evidence="2" type="ORF">D0Y65_019979</name>
    <name evidence="1" type="ORF">glysoja_025753</name>
</gene>
<protein>
    <submittedName>
        <fullName evidence="1">Uncharacterized protein</fullName>
    </submittedName>
</protein>
<dbReference type="EMBL" id="QZWG01000008">
    <property type="protein sequence ID" value="RZB95905.1"/>
    <property type="molecule type" value="Genomic_DNA"/>
</dbReference>
<keyword evidence="3" id="KW-1185">Reference proteome</keyword>
<dbReference type="Proteomes" id="UP000053555">
    <property type="component" value="Unassembled WGS sequence"/>
</dbReference>
<evidence type="ECO:0000313" key="3">
    <source>
        <dbReference type="Proteomes" id="UP000289340"/>
    </source>
</evidence>